<name>A0A364L084_TALAM</name>
<organism evidence="2 3">
    <name type="scientific">Talaromyces amestolkiae</name>
    <dbReference type="NCBI Taxonomy" id="1196081"/>
    <lineage>
        <taxon>Eukaryota</taxon>
        <taxon>Fungi</taxon>
        <taxon>Dikarya</taxon>
        <taxon>Ascomycota</taxon>
        <taxon>Pezizomycotina</taxon>
        <taxon>Eurotiomycetes</taxon>
        <taxon>Eurotiomycetidae</taxon>
        <taxon>Eurotiales</taxon>
        <taxon>Trichocomaceae</taxon>
        <taxon>Talaromyces</taxon>
        <taxon>Talaromyces sect. Talaromyces</taxon>
    </lineage>
</organism>
<keyword evidence="1" id="KW-0732">Signal</keyword>
<dbReference type="EMBL" id="MIKG01000009">
    <property type="protein sequence ID" value="RAO69209.1"/>
    <property type="molecule type" value="Genomic_DNA"/>
</dbReference>
<evidence type="ECO:0008006" key="4">
    <source>
        <dbReference type="Google" id="ProtNLM"/>
    </source>
</evidence>
<evidence type="ECO:0000256" key="1">
    <source>
        <dbReference type="SAM" id="SignalP"/>
    </source>
</evidence>
<gene>
    <name evidence="2" type="ORF">BHQ10_005221</name>
</gene>
<dbReference type="Proteomes" id="UP000249363">
    <property type="component" value="Unassembled WGS sequence"/>
</dbReference>
<dbReference type="GeneID" id="63794437"/>
<comment type="caution">
    <text evidence="2">The sequence shown here is derived from an EMBL/GenBank/DDBJ whole genome shotgun (WGS) entry which is preliminary data.</text>
</comment>
<feature type="chain" id="PRO_5016759089" description="Ecp2 effector protein domain-containing protein" evidence="1">
    <location>
        <begin position="24"/>
        <end position="176"/>
    </location>
</feature>
<accession>A0A364L084</accession>
<sequence>MFSHVKLLSIAYAMAVAIPSIAAMPVENGNSNIKFVHGMVNSTSDDISKRSSVPPECSFGGQRSDWYYLQITGLAEGTACLGWDIGPSCGAGSWDDPDWTDLQKAMAEVVTMDGQWSGSSEGAWDGTFFLGTTAFSNRDTSLFDLAMTQTKSKVPVYYWSRDGDFAQVVGHNDNCP</sequence>
<proteinExistence type="predicted"/>
<evidence type="ECO:0000313" key="3">
    <source>
        <dbReference type="Proteomes" id="UP000249363"/>
    </source>
</evidence>
<reference evidence="2 3" key="1">
    <citation type="journal article" date="2017" name="Biotechnol. Biofuels">
        <title>Differential beta-glucosidase expression as a function of carbon source availability in Talaromyces amestolkiae: a genomic and proteomic approach.</title>
        <authorList>
            <person name="de Eugenio L.I."/>
            <person name="Mendez-Liter J.A."/>
            <person name="Nieto-Dominguez M."/>
            <person name="Alonso L."/>
            <person name="Gil-Munoz J."/>
            <person name="Barriuso J."/>
            <person name="Prieto A."/>
            <person name="Martinez M.J."/>
        </authorList>
    </citation>
    <scope>NUCLEOTIDE SEQUENCE [LARGE SCALE GENOMIC DNA]</scope>
    <source>
        <strain evidence="2 3">CIB</strain>
    </source>
</reference>
<feature type="signal peptide" evidence="1">
    <location>
        <begin position="1"/>
        <end position="23"/>
    </location>
</feature>
<dbReference type="AlphaFoldDB" id="A0A364L084"/>
<protein>
    <recommendedName>
        <fullName evidence="4">Ecp2 effector protein domain-containing protein</fullName>
    </recommendedName>
</protein>
<dbReference type="RefSeq" id="XP_040733725.1">
    <property type="nucleotide sequence ID" value="XM_040877674.1"/>
</dbReference>
<evidence type="ECO:0000313" key="2">
    <source>
        <dbReference type="EMBL" id="RAO69209.1"/>
    </source>
</evidence>
<dbReference type="OrthoDB" id="4523841at2759"/>
<keyword evidence="3" id="KW-1185">Reference proteome</keyword>